<gene>
    <name evidence="2" type="ORF">DI626_09215</name>
</gene>
<organism evidence="2 3">
    <name type="scientific">Micavibrio aeruginosavorus</name>
    <dbReference type="NCBI Taxonomy" id="349221"/>
    <lineage>
        <taxon>Bacteria</taxon>
        <taxon>Pseudomonadati</taxon>
        <taxon>Bdellovibrionota</taxon>
        <taxon>Bdellovibrionia</taxon>
        <taxon>Bdellovibrionales</taxon>
        <taxon>Pseudobdellovibrionaceae</taxon>
        <taxon>Micavibrio</taxon>
    </lineage>
</organism>
<evidence type="ECO:0000313" key="3">
    <source>
        <dbReference type="Proteomes" id="UP000249557"/>
    </source>
</evidence>
<dbReference type="AlphaFoldDB" id="A0A2W4ZLT3"/>
<dbReference type="EMBL" id="QFNK01000217">
    <property type="protein sequence ID" value="PZO83260.1"/>
    <property type="molecule type" value="Genomic_DNA"/>
</dbReference>
<evidence type="ECO:0000256" key="1">
    <source>
        <dbReference type="SAM" id="SignalP"/>
    </source>
</evidence>
<sequence>MKLKKAFAAALIATPPIVANAQASPPPVKTDASLIDFFTGKADKITCTSNGQSVQIVPLENDPDNKFVAIEGKQATPLKDRQAGVNACLNLGLGK</sequence>
<feature type="signal peptide" evidence="1">
    <location>
        <begin position="1"/>
        <end position="21"/>
    </location>
</feature>
<reference evidence="2 3" key="1">
    <citation type="submission" date="2017-08" db="EMBL/GenBank/DDBJ databases">
        <title>Infants hospitalized years apart are colonized by the same room-sourced microbial strains.</title>
        <authorList>
            <person name="Brooks B."/>
            <person name="Olm M.R."/>
            <person name="Firek B.A."/>
            <person name="Baker R."/>
            <person name="Thomas B.C."/>
            <person name="Morowitz M.J."/>
            <person name="Banfield J.F."/>
        </authorList>
    </citation>
    <scope>NUCLEOTIDE SEQUENCE [LARGE SCALE GENOMIC DNA]</scope>
    <source>
        <strain evidence="2">S2_018_000_R2_104</strain>
    </source>
</reference>
<feature type="chain" id="PRO_5015894767" evidence="1">
    <location>
        <begin position="22"/>
        <end position="95"/>
    </location>
</feature>
<evidence type="ECO:0000313" key="2">
    <source>
        <dbReference type="EMBL" id="PZO83260.1"/>
    </source>
</evidence>
<name>A0A2W4ZLT3_9BACT</name>
<accession>A0A2W4ZLT3</accession>
<dbReference type="Proteomes" id="UP000249557">
    <property type="component" value="Unassembled WGS sequence"/>
</dbReference>
<proteinExistence type="predicted"/>
<protein>
    <submittedName>
        <fullName evidence="2">Uncharacterized protein</fullName>
    </submittedName>
</protein>
<comment type="caution">
    <text evidence="2">The sequence shown here is derived from an EMBL/GenBank/DDBJ whole genome shotgun (WGS) entry which is preliminary data.</text>
</comment>
<keyword evidence="1" id="KW-0732">Signal</keyword>